<reference evidence="2 3" key="1">
    <citation type="journal article" date="2013" name="Genome Biol.">
        <title>Comparative genomics of the core and accessory genomes of 48 Sinorhizobium strains comprising five genospecies.</title>
        <authorList>
            <person name="Sugawara M."/>
            <person name="Epstein B."/>
            <person name="Badgley B.D."/>
            <person name="Unno T."/>
            <person name="Xu L."/>
            <person name="Reese J."/>
            <person name="Gyaneshwar P."/>
            <person name="Denny R."/>
            <person name="Mudge J."/>
            <person name="Bharti A.K."/>
            <person name="Farmer A.D."/>
            <person name="May G.D."/>
            <person name="Woodward J.E."/>
            <person name="Medigue C."/>
            <person name="Vallenet D."/>
            <person name="Lajus A."/>
            <person name="Rouy Z."/>
            <person name="Martinez-Vaz B."/>
            <person name="Tiffin P."/>
            <person name="Young N.D."/>
            <person name="Sadowsky M.J."/>
        </authorList>
    </citation>
    <scope>NUCLEOTIDE SEQUENCE [LARGE SCALE GENOMIC DNA]</scope>
    <source>
        <strain evidence="2 3">USDA205</strain>
    </source>
</reference>
<sequence>MPNASALLGTWRMLSWTRKVVASGEVTDAMGPEPTGFLSYQADGRVMALVVRRGRPVPKGPRLTDDEKVALFDSMLAYSGSYTVENGRVIHHVDASWNPAWGLSDLIRPFSISGDRLLISDASAIDPVTGEEVIYRLEFQKVEGASTP</sequence>
<evidence type="ECO:0000313" key="3">
    <source>
        <dbReference type="Proteomes" id="UP000466694"/>
    </source>
</evidence>
<dbReference type="InterPro" id="IPR024311">
    <property type="entry name" value="Lipocalin-like"/>
</dbReference>
<gene>
    <name evidence="2" type="ORF">GHK48_12360</name>
</gene>
<dbReference type="AlphaFoldDB" id="A0A844A948"/>
<dbReference type="EMBL" id="WISZ01000099">
    <property type="protein sequence ID" value="MQX09057.1"/>
    <property type="molecule type" value="Genomic_DNA"/>
</dbReference>
<proteinExistence type="predicted"/>
<name>A0A844A948_RHIFR</name>
<comment type="caution">
    <text evidence="2">The sequence shown here is derived from an EMBL/GenBank/DDBJ whole genome shotgun (WGS) entry which is preliminary data.</text>
</comment>
<evidence type="ECO:0000313" key="2">
    <source>
        <dbReference type="EMBL" id="MQX09057.1"/>
    </source>
</evidence>
<dbReference type="Proteomes" id="UP000466694">
    <property type="component" value="Unassembled WGS sequence"/>
</dbReference>
<protein>
    <recommendedName>
        <fullName evidence="1">Lipocalin-like domain-containing protein</fullName>
    </recommendedName>
</protein>
<dbReference type="Pfam" id="PF13924">
    <property type="entry name" value="Lipocalin_5"/>
    <property type="match status" value="1"/>
</dbReference>
<accession>A0A844A948</accession>
<organism evidence="2 3">
    <name type="scientific">Rhizobium fredii</name>
    <name type="common">Sinorhizobium fredii</name>
    <dbReference type="NCBI Taxonomy" id="380"/>
    <lineage>
        <taxon>Bacteria</taxon>
        <taxon>Pseudomonadati</taxon>
        <taxon>Pseudomonadota</taxon>
        <taxon>Alphaproteobacteria</taxon>
        <taxon>Hyphomicrobiales</taxon>
        <taxon>Rhizobiaceae</taxon>
        <taxon>Sinorhizobium/Ensifer group</taxon>
        <taxon>Sinorhizobium</taxon>
    </lineage>
</organism>
<feature type="domain" description="Lipocalin-like" evidence="1">
    <location>
        <begin position="9"/>
        <end position="129"/>
    </location>
</feature>
<dbReference type="RefSeq" id="WP_060564059.1">
    <property type="nucleotide sequence ID" value="NZ_BJNI01000096.1"/>
</dbReference>
<evidence type="ECO:0000259" key="1">
    <source>
        <dbReference type="Pfam" id="PF13924"/>
    </source>
</evidence>